<dbReference type="GO" id="GO:0004806">
    <property type="term" value="F:triacylglycerol lipase activity"/>
    <property type="evidence" value="ECO:0007669"/>
    <property type="project" value="InterPro"/>
</dbReference>
<evidence type="ECO:0000256" key="3">
    <source>
        <dbReference type="ARBA" id="ARBA00022963"/>
    </source>
</evidence>
<dbReference type="AlphaFoldDB" id="A0A2B7Y1J2"/>
<feature type="domain" description="PNPLA" evidence="8">
    <location>
        <begin position="223"/>
        <end position="420"/>
    </location>
</feature>
<dbReference type="GO" id="GO:0016042">
    <property type="term" value="P:lipid catabolic process"/>
    <property type="evidence" value="ECO:0007669"/>
    <property type="project" value="UniProtKB-UniRule"/>
</dbReference>
<dbReference type="InterPro" id="IPR021771">
    <property type="entry name" value="Triacylglycerol_lipase_N"/>
</dbReference>
<dbReference type="CDD" id="cd07230">
    <property type="entry name" value="Pat_TGL4-5_like"/>
    <property type="match status" value="1"/>
</dbReference>
<dbReference type="STRING" id="1447875.A0A2B7Y1J2"/>
<evidence type="ECO:0000256" key="1">
    <source>
        <dbReference type="ARBA" id="ARBA00002682"/>
    </source>
</evidence>
<proteinExistence type="inferred from homology"/>
<evidence type="ECO:0000313" key="9">
    <source>
        <dbReference type="EMBL" id="PGH14678.1"/>
    </source>
</evidence>
<protein>
    <recommendedName>
        <fullName evidence="6">Patatin-like phospholipase domain-containing protein</fullName>
        <ecNumber evidence="6">3.1.1.-</ecNumber>
    </recommendedName>
</protein>
<dbReference type="InterPro" id="IPR002641">
    <property type="entry name" value="PNPLA_dom"/>
</dbReference>
<keyword evidence="10" id="KW-1185">Reference proteome</keyword>
<reference evidence="9 10" key="1">
    <citation type="submission" date="2017-10" db="EMBL/GenBank/DDBJ databases">
        <title>Comparative genomics in systemic dimorphic fungi from Ajellomycetaceae.</title>
        <authorList>
            <person name="Munoz J.F."/>
            <person name="Mcewen J.G."/>
            <person name="Clay O.K."/>
            <person name="Cuomo C.A."/>
        </authorList>
    </citation>
    <scope>NUCLEOTIDE SEQUENCE [LARGE SCALE GENOMIC DNA]</scope>
    <source>
        <strain evidence="9 10">UAMH5409</strain>
    </source>
</reference>
<feature type="compositionally biased region" description="Polar residues" evidence="7">
    <location>
        <begin position="733"/>
        <end position="748"/>
    </location>
</feature>
<keyword evidence="3 5" id="KW-0442">Lipid degradation</keyword>
<keyword evidence="2 5" id="KW-0378">Hydrolase</keyword>
<evidence type="ECO:0000256" key="7">
    <source>
        <dbReference type="SAM" id="MobiDB-lite"/>
    </source>
</evidence>
<dbReference type="PANTHER" id="PTHR14226:SF10">
    <property type="entry name" value="TRIACYLGLYCEROL LIPASE 4-RELATED"/>
    <property type="match status" value="1"/>
</dbReference>
<gene>
    <name evidence="9" type="ORF">AJ79_02844</name>
</gene>
<dbReference type="Gene3D" id="3.40.1090.10">
    <property type="entry name" value="Cytosolic phospholipase A2 catalytic domain"/>
    <property type="match status" value="1"/>
</dbReference>
<dbReference type="InterPro" id="IPR050301">
    <property type="entry name" value="NTE"/>
</dbReference>
<name>A0A2B7Y1J2_9EURO</name>
<dbReference type="Pfam" id="PF11815">
    <property type="entry name" value="DUF3336"/>
    <property type="match status" value="1"/>
</dbReference>
<comment type="subcellular location">
    <subcellularLocation>
        <location evidence="6">Membrane</location>
        <topology evidence="6">Single-pass membrane protein</topology>
    </subcellularLocation>
</comment>
<feature type="region of interest" description="Disordered" evidence="7">
    <location>
        <begin position="701"/>
        <end position="748"/>
    </location>
</feature>
<dbReference type="PROSITE" id="PS51635">
    <property type="entry name" value="PNPLA"/>
    <property type="match status" value="1"/>
</dbReference>
<dbReference type="EC" id="3.1.1.-" evidence="6"/>
<dbReference type="SUPFAM" id="SSF52151">
    <property type="entry name" value="FabD/lysophospholipase-like"/>
    <property type="match status" value="1"/>
</dbReference>
<comment type="caution">
    <text evidence="5">Lacks conserved residue(s) required for the propagation of feature annotation.</text>
</comment>
<organism evidence="9 10">
    <name type="scientific">Helicocarpus griseus UAMH5409</name>
    <dbReference type="NCBI Taxonomy" id="1447875"/>
    <lineage>
        <taxon>Eukaryota</taxon>
        <taxon>Fungi</taxon>
        <taxon>Dikarya</taxon>
        <taxon>Ascomycota</taxon>
        <taxon>Pezizomycotina</taxon>
        <taxon>Eurotiomycetes</taxon>
        <taxon>Eurotiomycetidae</taxon>
        <taxon>Onygenales</taxon>
        <taxon>Ajellomycetaceae</taxon>
        <taxon>Helicocarpus</taxon>
    </lineage>
</organism>
<evidence type="ECO:0000256" key="2">
    <source>
        <dbReference type="ARBA" id="ARBA00022801"/>
    </source>
</evidence>
<evidence type="ECO:0000313" key="10">
    <source>
        <dbReference type="Proteomes" id="UP000223968"/>
    </source>
</evidence>
<comment type="similarity">
    <text evidence="6">Belongs to the PLPL family.</text>
</comment>
<comment type="caution">
    <text evidence="9">The sequence shown here is derived from an EMBL/GenBank/DDBJ whole genome shotgun (WGS) entry which is preliminary data.</text>
</comment>
<evidence type="ECO:0000256" key="4">
    <source>
        <dbReference type="ARBA" id="ARBA00023098"/>
    </source>
</evidence>
<feature type="short sequence motif" description="GXSXG" evidence="5">
    <location>
        <begin position="254"/>
        <end position="258"/>
    </location>
</feature>
<dbReference type="EMBL" id="PDNB01000032">
    <property type="protein sequence ID" value="PGH14678.1"/>
    <property type="molecule type" value="Genomic_DNA"/>
</dbReference>
<evidence type="ECO:0000259" key="8">
    <source>
        <dbReference type="PROSITE" id="PS51635"/>
    </source>
</evidence>
<evidence type="ECO:0000256" key="5">
    <source>
        <dbReference type="PROSITE-ProRule" id="PRU01161"/>
    </source>
</evidence>
<sequence>MSLMRDRPLVPIACQQQDGTSFSVSLEPRQIPELSYLRKLTSNPLFSFVWASVTRAGAVIYKLRAKPPDAKGSSAEERIQVLYAKLHDATALNEWLGIARELDELEGINEWKATFECKDYDALLVQRRLRRLEKARLSCDAGAMIYLIRTSLSRDLGGMTNKTLYRYSRIGTKKLVDQYVTTVADTLSTLLEVSRKYDFDGVESRYLLEQLLAARRSFGRTALLLSGGATFGMSHIGVVKALWETRLLPRIISGSSAGSIVAAALCVATDGEVPKILSTVRYGDFSVFTGPSDIESVFQRLTRFFKHGSLFDIAHLTRVMKTMLGEATFREAYNRTRRTLNICVSNAGIYELPKLLNYITAPDVLIWSAVVTSCCVPLIFSTSPLLAKDPITGEVTEWHDAPHRWIDGSVDHDLPMSRLSEMFNVNHFIVSQANPHVLHFIPQEEVFLTDVVERHLNSSWMRLVTGVIGEEGLHRVQLLSEFGVLTNALKKLKSVMTQTYHGDINILPQVPRDVFPGTFKNPTTEYMIQACLSGERATWPKLARIRNHCSIEVALDTAVQIMRARVMFHLDRANEPIPSVIQPGPHRTRTRARRSSSYGDETAGAWQSAGRRARQLRRSQSSASYGGFGLDGASAAVPADVFRDMTQNATSAVFNYALESEDVLSPTLFQNFQLPGPISTNEVPYSNMADWDIKGISPVLSRRSSHSPTLTTTPARSLDIATAGPSTAASPALTISSGATTRPTSPTE</sequence>
<feature type="active site" description="Nucleophile" evidence="5">
    <location>
        <position position="256"/>
    </location>
</feature>
<dbReference type="GO" id="GO:0016020">
    <property type="term" value="C:membrane"/>
    <property type="evidence" value="ECO:0007669"/>
    <property type="project" value="UniProtKB-SubCell"/>
</dbReference>
<feature type="compositionally biased region" description="Polar residues" evidence="7">
    <location>
        <begin position="706"/>
        <end position="715"/>
    </location>
</feature>
<evidence type="ECO:0000256" key="6">
    <source>
        <dbReference type="RuleBase" id="RU362055"/>
    </source>
</evidence>
<keyword evidence="4 5" id="KW-0443">Lipid metabolism</keyword>
<accession>A0A2B7Y1J2</accession>
<dbReference type="Pfam" id="PF01734">
    <property type="entry name" value="Patatin"/>
    <property type="match status" value="1"/>
</dbReference>
<comment type="function">
    <text evidence="1">Probable lipid hydrolase.</text>
</comment>
<dbReference type="OrthoDB" id="10049244at2759"/>
<feature type="compositionally biased region" description="Low complexity" evidence="7">
    <location>
        <begin position="721"/>
        <end position="732"/>
    </location>
</feature>
<feature type="active site" description="Proton acceptor" evidence="5">
    <location>
        <position position="407"/>
    </location>
</feature>
<dbReference type="Proteomes" id="UP000223968">
    <property type="component" value="Unassembled WGS sequence"/>
</dbReference>
<feature type="region of interest" description="Disordered" evidence="7">
    <location>
        <begin position="577"/>
        <end position="618"/>
    </location>
</feature>
<dbReference type="InterPro" id="IPR016035">
    <property type="entry name" value="Acyl_Trfase/lysoPLipase"/>
</dbReference>
<dbReference type="PANTHER" id="PTHR14226">
    <property type="entry name" value="NEUROPATHY TARGET ESTERASE/SWISS CHEESE D.MELANOGASTER"/>
    <property type="match status" value="1"/>
</dbReference>
<comment type="function">
    <text evidence="6">Lipid hydrolase.</text>
</comment>
<dbReference type="GO" id="GO:0006641">
    <property type="term" value="P:triglyceride metabolic process"/>
    <property type="evidence" value="ECO:0007669"/>
    <property type="project" value="UniProtKB-ARBA"/>
</dbReference>